<evidence type="ECO:0000313" key="5">
    <source>
        <dbReference type="Proteomes" id="UP001388366"/>
    </source>
</evidence>
<name>A0ABU9TZW4_9GAMM</name>
<feature type="domain" description="Solute-binding protein family 3/N-terminal" evidence="3">
    <location>
        <begin position="9"/>
        <end position="216"/>
    </location>
</feature>
<dbReference type="InterPro" id="IPR001638">
    <property type="entry name" value="Solute-binding_3/MltF_N"/>
</dbReference>
<dbReference type="RefSeq" id="WP_342883533.1">
    <property type="nucleotide sequence ID" value="NZ_JBBMQU010000007.1"/>
</dbReference>
<comment type="similarity">
    <text evidence="1">Belongs to the bacterial solute-binding protein 3 family.</text>
</comment>
<dbReference type="SMART" id="SM00062">
    <property type="entry name" value="PBPb"/>
    <property type="match status" value="1"/>
</dbReference>
<evidence type="ECO:0000313" key="4">
    <source>
        <dbReference type="EMBL" id="MEM5550316.1"/>
    </source>
</evidence>
<evidence type="ECO:0000259" key="3">
    <source>
        <dbReference type="SMART" id="SM00062"/>
    </source>
</evidence>
<keyword evidence="2" id="KW-0732">Signal</keyword>
<dbReference type="PANTHER" id="PTHR35936">
    <property type="entry name" value="MEMBRANE-BOUND LYTIC MUREIN TRANSGLYCOSYLASE F"/>
    <property type="match status" value="1"/>
</dbReference>
<dbReference type="Proteomes" id="UP001388366">
    <property type="component" value="Unassembled WGS sequence"/>
</dbReference>
<dbReference type="Gene3D" id="3.40.190.10">
    <property type="entry name" value="Periplasmic binding protein-like II"/>
    <property type="match status" value="2"/>
</dbReference>
<evidence type="ECO:0000256" key="1">
    <source>
        <dbReference type="ARBA" id="ARBA00010333"/>
    </source>
</evidence>
<keyword evidence="5" id="KW-1185">Reference proteome</keyword>
<dbReference type="PANTHER" id="PTHR35936:SF25">
    <property type="entry name" value="ABC TRANSPORTER SUBSTRATE-BINDING PROTEIN"/>
    <property type="match status" value="1"/>
</dbReference>
<evidence type="ECO:0000256" key="2">
    <source>
        <dbReference type="ARBA" id="ARBA00022729"/>
    </source>
</evidence>
<reference evidence="4 5" key="1">
    <citation type="submission" date="2024-03" db="EMBL/GenBank/DDBJ databases">
        <title>Community enrichment and isolation of bacterial strains for fucoidan degradation.</title>
        <authorList>
            <person name="Sichert A."/>
        </authorList>
    </citation>
    <scope>NUCLEOTIDE SEQUENCE [LARGE SCALE GENOMIC DNA]</scope>
    <source>
        <strain evidence="4 5">AS81</strain>
    </source>
</reference>
<organism evidence="4 5">
    <name type="scientific">Pseudoalteromonas neustonica</name>
    <dbReference type="NCBI Taxonomy" id="1840331"/>
    <lineage>
        <taxon>Bacteria</taxon>
        <taxon>Pseudomonadati</taxon>
        <taxon>Pseudomonadota</taxon>
        <taxon>Gammaproteobacteria</taxon>
        <taxon>Alteromonadales</taxon>
        <taxon>Pseudoalteromonadaceae</taxon>
        <taxon>Pseudoalteromonas</taxon>
    </lineage>
</organism>
<gene>
    <name evidence="4" type="ORF">WNY63_06190</name>
</gene>
<protein>
    <submittedName>
        <fullName evidence="4">Transporter substrate-binding domain-containing protein</fullName>
    </submittedName>
</protein>
<comment type="caution">
    <text evidence="4">The sequence shown here is derived from an EMBL/GenBank/DDBJ whole genome shotgun (WGS) entry which is preliminary data.</text>
</comment>
<dbReference type="EMBL" id="JBBMQU010000007">
    <property type="protein sequence ID" value="MEM5550316.1"/>
    <property type="molecule type" value="Genomic_DNA"/>
</dbReference>
<proteinExistence type="inferred from homology"/>
<accession>A0ABU9TZW4</accession>
<dbReference type="SUPFAM" id="SSF53850">
    <property type="entry name" value="Periplasmic binding protein-like II"/>
    <property type="match status" value="1"/>
</dbReference>
<sequence length="217" mass="24343">MNLLANDAGITLYAEDGWPPYSYADGSGISNQKVIEAFALEGVKVNIKVLPFARILNLLKTGNAILGVNVAKTDETKEQFLFHKSPLYTVKSHFYYWHNKPLIVGTKEELNKNTRIGAIIGYDYGDFIDKNEVGLKIERVKNHEQNLKKLSSHRLDALILFDDIAGELITTNNLENKLIKGPPGDSIEIFVAFSKVHPSSLKYLEILNRGLTKLDNQ</sequence>